<evidence type="ECO:0000313" key="1">
    <source>
        <dbReference type="EMBL" id="KAF7637057.1"/>
    </source>
</evidence>
<evidence type="ECO:0000313" key="2">
    <source>
        <dbReference type="Proteomes" id="UP000605970"/>
    </source>
</evidence>
<reference evidence="1" key="1">
    <citation type="journal article" date="2020" name="Ecol. Evol.">
        <title>Genome structure and content of the rice root-knot nematode (Meloidogyne graminicola).</title>
        <authorList>
            <person name="Phan N.T."/>
            <person name="Danchin E.G.J."/>
            <person name="Klopp C."/>
            <person name="Perfus-Barbeoch L."/>
            <person name="Kozlowski D.K."/>
            <person name="Koutsovoulos G.D."/>
            <person name="Lopez-Roques C."/>
            <person name="Bouchez O."/>
            <person name="Zahm M."/>
            <person name="Besnard G."/>
            <person name="Bellafiore S."/>
        </authorList>
    </citation>
    <scope>NUCLEOTIDE SEQUENCE</scope>
    <source>
        <strain evidence="1">VN-18</strain>
    </source>
</reference>
<dbReference type="PANTHER" id="PTHR31389:SF4">
    <property type="entry name" value="LD39211P"/>
    <property type="match status" value="1"/>
</dbReference>
<name>A0A8S9ZV69_9BILA</name>
<dbReference type="PANTHER" id="PTHR31389">
    <property type="entry name" value="LD39211P"/>
    <property type="match status" value="1"/>
</dbReference>
<dbReference type="OrthoDB" id="5785713at2759"/>
<gene>
    <name evidence="1" type="ORF">Mgra_00003449</name>
</gene>
<protein>
    <submittedName>
        <fullName evidence="1">Uncharacterized protein</fullName>
    </submittedName>
</protein>
<accession>A0A8S9ZV69</accession>
<keyword evidence="2" id="KW-1185">Reference proteome</keyword>
<organism evidence="1 2">
    <name type="scientific">Meloidogyne graminicola</name>
    <dbReference type="NCBI Taxonomy" id="189291"/>
    <lineage>
        <taxon>Eukaryota</taxon>
        <taxon>Metazoa</taxon>
        <taxon>Ecdysozoa</taxon>
        <taxon>Nematoda</taxon>
        <taxon>Chromadorea</taxon>
        <taxon>Rhabditida</taxon>
        <taxon>Tylenchina</taxon>
        <taxon>Tylenchomorpha</taxon>
        <taxon>Tylenchoidea</taxon>
        <taxon>Meloidogynidae</taxon>
        <taxon>Meloidogyninae</taxon>
        <taxon>Meloidogyne</taxon>
    </lineage>
</organism>
<dbReference type="EMBL" id="JABEBT010000023">
    <property type="protein sequence ID" value="KAF7637057.1"/>
    <property type="molecule type" value="Genomic_DNA"/>
</dbReference>
<dbReference type="Proteomes" id="UP000605970">
    <property type="component" value="Unassembled WGS sequence"/>
</dbReference>
<dbReference type="AlphaFoldDB" id="A0A8S9ZV69"/>
<sequence length="233" mass="27584">MMEEINSICNLEWRKYNWSIMPNNVHSPNAYAWKLYIIAEVYTEYDTFMWVDTSFTIEDVKSLDPIFNSIESGNISETVFPGNAQHSIHFATNLRTFTYLPIITDWIKLDKWDAEMYEANFIIIHKSEHTRKLLKWTLLCASTKECIEPEGSELYCTKPLNTRGTCHRRDQSAFGIINVNLEYKRSLTDEKFIPHFNEEHPRKYSKHKIRRREKLDNKVDFKKEVACCKLPST</sequence>
<proteinExistence type="predicted"/>
<comment type="caution">
    <text evidence="1">The sequence shown here is derived from an EMBL/GenBank/DDBJ whole genome shotgun (WGS) entry which is preliminary data.</text>
</comment>